<feature type="binding site" evidence="6">
    <location>
        <position position="17"/>
    </location>
    <ligand>
        <name>Fe cation</name>
        <dbReference type="ChEBI" id="CHEBI:24875"/>
        <label>1</label>
    </ligand>
</feature>
<feature type="binding site" evidence="6">
    <location>
        <position position="50"/>
    </location>
    <ligand>
        <name>Fe cation</name>
        <dbReference type="ChEBI" id="CHEBI:24875"/>
        <label>1</label>
    </ligand>
</feature>
<comment type="caution">
    <text evidence="9">The sequence shown here is derived from an EMBL/GenBank/DDBJ whole genome shotgun (WGS) entry which is preliminary data.</text>
</comment>
<name>A0A9D1F272_9BACT</name>
<evidence type="ECO:0000256" key="1">
    <source>
        <dbReference type="ARBA" id="ARBA00006950"/>
    </source>
</evidence>
<organism evidence="9 10">
    <name type="scientific">Candidatus Scatousia excrementigallinarum</name>
    <dbReference type="NCBI Taxonomy" id="2840935"/>
    <lineage>
        <taxon>Bacteria</taxon>
        <taxon>Candidatus Scatousia</taxon>
    </lineage>
</organism>
<accession>A0A9D1F272</accession>
<keyword evidence="4" id="KW-0560">Oxidoreductase</keyword>
<dbReference type="Proteomes" id="UP000823928">
    <property type="component" value="Unassembled WGS sequence"/>
</dbReference>
<evidence type="ECO:0000256" key="4">
    <source>
        <dbReference type="ARBA" id="ARBA00023002"/>
    </source>
</evidence>
<dbReference type="GO" id="GO:0042802">
    <property type="term" value="F:identical protein binding"/>
    <property type="evidence" value="ECO:0007669"/>
    <property type="project" value="UniProtKB-ARBA"/>
</dbReference>
<dbReference type="GO" id="GO:0006826">
    <property type="term" value="P:iron ion transport"/>
    <property type="evidence" value="ECO:0007669"/>
    <property type="project" value="InterPro"/>
</dbReference>
<dbReference type="AlphaFoldDB" id="A0A9D1F272"/>
<dbReference type="PANTHER" id="PTHR11431">
    <property type="entry name" value="FERRITIN"/>
    <property type="match status" value="1"/>
</dbReference>
<keyword evidence="5 6" id="KW-0408">Iron</keyword>
<comment type="catalytic activity">
    <reaction evidence="7">
        <text>4 Fe(2+) + O2 + 6 H2O = 4 iron(III) oxide-hydroxide + 12 H(+)</text>
        <dbReference type="Rhea" id="RHEA:11972"/>
        <dbReference type="ChEBI" id="CHEBI:15377"/>
        <dbReference type="ChEBI" id="CHEBI:15378"/>
        <dbReference type="ChEBI" id="CHEBI:15379"/>
        <dbReference type="ChEBI" id="CHEBI:29033"/>
        <dbReference type="ChEBI" id="CHEBI:78619"/>
        <dbReference type="EC" id="1.16.3.2"/>
    </reaction>
</comment>
<dbReference type="EC" id="1.16.3.2" evidence="7"/>
<evidence type="ECO:0000256" key="6">
    <source>
        <dbReference type="PIRSR" id="PIRSR601519-1"/>
    </source>
</evidence>
<dbReference type="PROSITE" id="PS50905">
    <property type="entry name" value="FERRITIN_LIKE"/>
    <property type="match status" value="1"/>
</dbReference>
<dbReference type="Gene3D" id="1.20.1260.10">
    <property type="match status" value="1"/>
</dbReference>
<reference evidence="9" key="2">
    <citation type="journal article" date="2021" name="PeerJ">
        <title>Extensive microbial diversity within the chicken gut microbiome revealed by metagenomics and culture.</title>
        <authorList>
            <person name="Gilroy R."/>
            <person name="Ravi A."/>
            <person name="Getino M."/>
            <person name="Pursley I."/>
            <person name="Horton D.L."/>
            <person name="Alikhan N.F."/>
            <person name="Baker D."/>
            <person name="Gharbi K."/>
            <person name="Hall N."/>
            <person name="Watson M."/>
            <person name="Adriaenssens E.M."/>
            <person name="Foster-Nyarko E."/>
            <person name="Jarju S."/>
            <person name="Secka A."/>
            <person name="Antonio M."/>
            <person name="Oren A."/>
            <person name="Chaudhuri R.R."/>
            <person name="La Ragione R."/>
            <person name="Hildebrand F."/>
            <person name="Pallen M.J."/>
        </authorList>
    </citation>
    <scope>NUCLEOTIDE SEQUENCE</scope>
    <source>
        <strain evidence="9">6276</strain>
    </source>
</reference>
<evidence type="ECO:0000313" key="9">
    <source>
        <dbReference type="EMBL" id="HIS37702.1"/>
    </source>
</evidence>
<comment type="function">
    <text evidence="7">Iron-storage protein.</text>
</comment>
<evidence type="ECO:0000313" key="10">
    <source>
        <dbReference type="Proteomes" id="UP000823928"/>
    </source>
</evidence>
<dbReference type="FunFam" id="1.20.1260.10:FF:000001">
    <property type="entry name" value="Non-heme ferritin"/>
    <property type="match status" value="1"/>
</dbReference>
<dbReference type="GO" id="GO:0008199">
    <property type="term" value="F:ferric iron binding"/>
    <property type="evidence" value="ECO:0007669"/>
    <property type="project" value="InterPro"/>
</dbReference>
<dbReference type="InterPro" id="IPR009078">
    <property type="entry name" value="Ferritin-like_SF"/>
</dbReference>
<keyword evidence="3 6" id="KW-0479">Metal-binding</keyword>
<evidence type="ECO:0000256" key="3">
    <source>
        <dbReference type="ARBA" id="ARBA00022723"/>
    </source>
</evidence>
<protein>
    <recommendedName>
        <fullName evidence="7">Ferritin</fullName>
        <ecNumber evidence="7">1.16.3.2</ecNumber>
    </recommendedName>
</protein>
<dbReference type="InterPro" id="IPR041719">
    <property type="entry name" value="Ferritin_prok"/>
</dbReference>
<dbReference type="InterPro" id="IPR012347">
    <property type="entry name" value="Ferritin-like"/>
</dbReference>
<feature type="binding site" evidence="6">
    <location>
        <position position="127"/>
    </location>
    <ligand>
        <name>Fe cation</name>
        <dbReference type="ChEBI" id="CHEBI:24875"/>
        <label>1</label>
    </ligand>
</feature>
<reference evidence="9" key="1">
    <citation type="submission" date="2020-10" db="EMBL/GenBank/DDBJ databases">
        <authorList>
            <person name="Gilroy R."/>
        </authorList>
    </citation>
    <scope>NUCLEOTIDE SEQUENCE</scope>
    <source>
        <strain evidence="9">6276</strain>
    </source>
</reference>
<keyword evidence="2 7" id="KW-0409">Iron storage</keyword>
<keyword evidence="7" id="KW-0963">Cytoplasm</keyword>
<dbReference type="InterPro" id="IPR001519">
    <property type="entry name" value="Ferritin"/>
</dbReference>
<dbReference type="SUPFAM" id="SSF47240">
    <property type="entry name" value="Ferritin-like"/>
    <property type="match status" value="1"/>
</dbReference>
<evidence type="ECO:0000256" key="2">
    <source>
        <dbReference type="ARBA" id="ARBA00022434"/>
    </source>
</evidence>
<feature type="binding site" evidence="6">
    <location>
        <position position="94"/>
    </location>
    <ligand>
        <name>Fe cation</name>
        <dbReference type="ChEBI" id="CHEBI:24875"/>
        <label>1</label>
    </ligand>
</feature>
<proteinExistence type="inferred from homology"/>
<dbReference type="EMBL" id="DVIU01000283">
    <property type="protein sequence ID" value="HIS37702.1"/>
    <property type="molecule type" value="Genomic_DNA"/>
</dbReference>
<dbReference type="GO" id="GO:0005829">
    <property type="term" value="C:cytosol"/>
    <property type="evidence" value="ECO:0007669"/>
    <property type="project" value="TreeGrafter"/>
</dbReference>
<dbReference type="InterPro" id="IPR009040">
    <property type="entry name" value="Ferritin-like_diiron"/>
</dbReference>
<comment type="similarity">
    <text evidence="1 7">Belongs to the ferritin family. Prokaryotic subfamily.</text>
</comment>
<comment type="subcellular location">
    <subcellularLocation>
        <location evidence="7">Cytoplasm</location>
    </subcellularLocation>
</comment>
<evidence type="ECO:0000256" key="5">
    <source>
        <dbReference type="ARBA" id="ARBA00023004"/>
    </source>
</evidence>
<evidence type="ECO:0000259" key="8">
    <source>
        <dbReference type="PROSITE" id="PS50905"/>
    </source>
</evidence>
<dbReference type="CDD" id="cd01055">
    <property type="entry name" value="Nonheme_Ferritin"/>
    <property type="match status" value="1"/>
</dbReference>
<feature type="binding site" evidence="6">
    <location>
        <position position="53"/>
    </location>
    <ligand>
        <name>Fe cation</name>
        <dbReference type="ChEBI" id="CHEBI:24875"/>
        <label>1</label>
    </ligand>
</feature>
<dbReference type="GO" id="GO:0008198">
    <property type="term" value="F:ferrous iron binding"/>
    <property type="evidence" value="ECO:0007669"/>
    <property type="project" value="TreeGrafter"/>
</dbReference>
<dbReference type="GO" id="GO:0006879">
    <property type="term" value="P:intracellular iron ion homeostasis"/>
    <property type="evidence" value="ECO:0007669"/>
    <property type="project" value="UniProtKB-KW"/>
</dbReference>
<dbReference type="Pfam" id="PF00210">
    <property type="entry name" value="Ferritin"/>
    <property type="match status" value="1"/>
</dbReference>
<sequence>MISEKMEKAFNNQINAELYSEYLYLSMQSYFETLNLKGFVNWMTVQVQEEHAHAMGMFNYVHERGGKVELEAIEKPETSWNSPLEVFEHVLKHEELVTSKINALMDVAEEVKDRAALSFLDWYLKEQVEEESSVGGVLATLKLIGDDKKALLMLDKELAARTFVAPVIG</sequence>
<gene>
    <name evidence="9" type="ORF">IAC10_13940</name>
</gene>
<dbReference type="GO" id="GO:0004322">
    <property type="term" value="F:ferroxidase activity"/>
    <property type="evidence" value="ECO:0007669"/>
    <property type="project" value="TreeGrafter"/>
</dbReference>
<evidence type="ECO:0000256" key="7">
    <source>
        <dbReference type="RuleBase" id="RU361145"/>
    </source>
</evidence>
<dbReference type="InterPro" id="IPR008331">
    <property type="entry name" value="Ferritin_DPS_dom"/>
</dbReference>
<feature type="domain" description="Ferritin-like diiron" evidence="8">
    <location>
        <begin position="1"/>
        <end position="145"/>
    </location>
</feature>
<dbReference type="PANTHER" id="PTHR11431:SF127">
    <property type="entry name" value="BACTERIAL NON-HEME FERRITIN"/>
    <property type="match status" value="1"/>
</dbReference>